<sequence length="130" mass="14235">MKLLFGVVAVSIIVLIIPAILVAHEFDGISDSSPLKYIVDGEIRGVIDIIEAENVNFRSKPQDGMSMALSSVTFCPRYPALAHESLIAYFDRFGYEKHADGTFGKNDREIVIKDIGNGCLSVTKYLPVGD</sequence>
<comment type="caution">
    <text evidence="1">The sequence shown here is derived from an EMBL/GenBank/DDBJ whole genome shotgun (WGS) entry which is preliminary data.</text>
</comment>
<organism evidence="1 2">
    <name type="scientific">Thauera sinica</name>
    <dbReference type="NCBI Taxonomy" id="2665146"/>
    <lineage>
        <taxon>Bacteria</taxon>
        <taxon>Pseudomonadati</taxon>
        <taxon>Pseudomonadota</taxon>
        <taxon>Betaproteobacteria</taxon>
        <taxon>Rhodocyclales</taxon>
        <taxon>Zoogloeaceae</taxon>
        <taxon>Thauera</taxon>
    </lineage>
</organism>
<dbReference type="Proteomes" id="UP001595974">
    <property type="component" value="Unassembled WGS sequence"/>
</dbReference>
<evidence type="ECO:0000313" key="1">
    <source>
        <dbReference type="EMBL" id="MFC5770497.1"/>
    </source>
</evidence>
<name>A0ABW1AT69_9RHOO</name>
<reference evidence="2" key="1">
    <citation type="journal article" date="2019" name="Int. J. Syst. Evol. Microbiol.">
        <title>The Global Catalogue of Microorganisms (GCM) 10K type strain sequencing project: providing services to taxonomists for standard genome sequencing and annotation.</title>
        <authorList>
            <consortium name="The Broad Institute Genomics Platform"/>
            <consortium name="The Broad Institute Genome Sequencing Center for Infectious Disease"/>
            <person name="Wu L."/>
            <person name="Ma J."/>
        </authorList>
    </citation>
    <scope>NUCLEOTIDE SEQUENCE [LARGE SCALE GENOMIC DNA]</scope>
    <source>
        <strain evidence="2">SHR3</strain>
    </source>
</reference>
<evidence type="ECO:0000313" key="2">
    <source>
        <dbReference type="Proteomes" id="UP001595974"/>
    </source>
</evidence>
<accession>A0ABW1AT69</accession>
<dbReference type="EMBL" id="JBHSOG010000051">
    <property type="protein sequence ID" value="MFC5770497.1"/>
    <property type="molecule type" value="Genomic_DNA"/>
</dbReference>
<proteinExistence type="predicted"/>
<gene>
    <name evidence="1" type="ORF">ACFPTN_14030</name>
</gene>
<protein>
    <submittedName>
        <fullName evidence="1">Uncharacterized protein</fullName>
    </submittedName>
</protein>
<keyword evidence="2" id="KW-1185">Reference proteome</keyword>
<dbReference type="RefSeq" id="WP_157748496.1">
    <property type="nucleotide sequence ID" value="NZ_JBHSOG010000051.1"/>
</dbReference>